<feature type="compositionally biased region" description="Basic and acidic residues" evidence="8">
    <location>
        <begin position="565"/>
        <end position="574"/>
    </location>
</feature>
<keyword evidence="3 6" id="KW-0347">Helicase</keyword>
<dbReference type="Gene3D" id="3.40.50.300">
    <property type="entry name" value="P-loop containing nucleotide triphosphate hydrolases"/>
    <property type="match status" value="2"/>
</dbReference>
<dbReference type="Pfam" id="PF13959">
    <property type="entry name" value="CTE_SPB4"/>
    <property type="match status" value="1"/>
</dbReference>
<feature type="compositionally biased region" description="Low complexity" evidence="8">
    <location>
        <begin position="676"/>
        <end position="685"/>
    </location>
</feature>
<feature type="compositionally biased region" description="Basic and acidic residues" evidence="8">
    <location>
        <begin position="521"/>
        <end position="531"/>
    </location>
</feature>
<dbReference type="Pfam" id="PF00271">
    <property type="entry name" value="Helicase_C"/>
    <property type="match status" value="1"/>
</dbReference>
<feature type="domain" description="Helicase ATP-binding" evidence="9">
    <location>
        <begin position="92"/>
        <end position="266"/>
    </location>
</feature>
<comment type="domain">
    <text evidence="7">The Q motif is unique to and characteristic of the DEAD box family of RNA helicases and controls ATP binding and hydrolysis.</text>
</comment>
<comment type="function">
    <text evidence="7">RNA helicase.</text>
</comment>
<feature type="compositionally biased region" description="Basic and acidic residues" evidence="8">
    <location>
        <begin position="660"/>
        <end position="675"/>
    </location>
</feature>
<evidence type="ECO:0000259" key="9">
    <source>
        <dbReference type="PROSITE" id="PS51192"/>
    </source>
</evidence>
<dbReference type="SMART" id="SM00487">
    <property type="entry name" value="DEXDc"/>
    <property type="match status" value="1"/>
</dbReference>
<name>A0ABN7RZP4_OIKDI</name>
<dbReference type="PANTHER" id="PTHR24031">
    <property type="entry name" value="RNA HELICASE"/>
    <property type="match status" value="1"/>
</dbReference>
<protein>
    <recommendedName>
        <fullName evidence="7">ATP-dependent RNA helicase</fullName>
        <ecNumber evidence="7">3.6.4.13</ecNumber>
    </recommendedName>
</protein>
<dbReference type="InterPro" id="IPR011545">
    <property type="entry name" value="DEAD/DEAH_box_helicase_dom"/>
</dbReference>
<evidence type="ECO:0000256" key="5">
    <source>
        <dbReference type="ARBA" id="ARBA00022884"/>
    </source>
</evidence>
<evidence type="ECO:0000313" key="11">
    <source>
        <dbReference type="EMBL" id="CAG5087911.1"/>
    </source>
</evidence>
<feature type="region of interest" description="Disordered" evidence="8">
    <location>
        <begin position="592"/>
        <end position="729"/>
    </location>
</feature>
<feature type="compositionally biased region" description="Acidic residues" evidence="8">
    <location>
        <begin position="535"/>
        <end position="547"/>
    </location>
</feature>
<proteinExistence type="inferred from homology"/>
<evidence type="ECO:0000256" key="6">
    <source>
        <dbReference type="RuleBase" id="RU000492"/>
    </source>
</evidence>
<organism evidence="11 12">
    <name type="scientific">Oikopleura dioica</name>
    <name type="common">Tunicate</name>
    <dbReference type="NCBI Taxonomy" id="34765"/>
    <lineage>
        <taxon>Eukaryota</taxon>
        <taxon>Metazoa</taxon>
        <taxon>Chordata</taxon>
        <taxon>Tunicata</taxon>
        <taxon>Appendicularia</taxon>
        <taxon>Copelata</taxon>
        <taxon>Oikopleuridae</taxon>
        <taxon>Oikopleura</taxon>
    </lineage>
</organism>
<keyword evidence="4 6" id="KW-0067">ATP-binding</keyword>
<dbReference type="SUPFAM" id="SSF52540">
    <property type="entry name" value="P-loop containing nucleoside triphosphate hydrolases"/>
    <property type="match status" value="1"/>
</dbReference>
<comment type="catalytic activity">
    <reaction evidence="7">
        <text>ATP + H2O = ADP + phosphate + H(+)</text>
        <dbReference type="Rhea" id="RHEA:13065"/>
        <dbReference type="ChEBI" id="CHEBI:15377"/>
        <dbReference type="ChEBI" id="CHEBI:15378"/>
        <dbReference type="ChEBI" id="CHEBI:30616"/>
        <dbReference type="ChEBI" id="CHEBI:43474"/>
        <dbReference type="ChEBI" id="CHEBI:456216"/>
        <dbReference type="EC" id="3.6.4.13"/>
    </reaction>
</comment>
<keyword evidence="2 6" id="KW-0378">Hydrolase</keyword>
<evidence type="ECO:0000256" key="8">
    <source>
        <dbReference type="SAM" id="MobiDB-lite"/>
    </source>
</evidence>
<dbReference type="Proteomes" id="UP001158576">
    <property type="component" value="Chromosome PAR"/>
</dbReference>
<evidence type="ECO:0000256" key="4">
    <source>
        <dbReference type="ARBA" id="ARBA00022840"/>
    </source>
</evidence>
<reference evidence="11 12" key="1">
    <citation type="submission" date="2021-04" db="EMBL/GenBank/DDBJ databases">
        <authorList>
            <person name="Bliznina A."/>
        </authorList>
    </citation>
    <scope>NUCLEOTIDE SEQUENCE [LARGE SCALE GENOMIC DNA]</scope>
</reference>
<feature type="compositionally biased region" description="Acidic residues" evidence="8">
    <location>
        <begin position="715"/>
        <end position="729"/>
    </location>
</feature>
<comment type="similarity">
    <text evidence="6">Belongs to the DEAD box helicase family.</text>
</comment>
<dbReference type="InterPro" id="IPR000629">
    <property type="entry name" value="RNA-helicase_DEAD-box_CS"/>
</dbReference>
<dbReference type="Pfam" id="PF00270">
    <property type="entry name" value="DEAD"/>
    <property type="match status" value="1"/>
</dbReference>
<feature type="compositionally biased region" description="Basic and acidic residues" evidence="8">
    <location>
        <begin position="618"/>
        <end position="636"/>
    </location>
</feature>
<evidence type="ECO:0000259" key="10">
    <source>
        <dbReference type="PROSITE" id="PS51194"/>
    </source>
</evidence>
<dbReference type="InterPro" id="IPR025313">
    <property type="entry name" value="SPB4-like_CTE"/>
</dbReference>
<dbReference type="SMART" id="SM01178">
    <property type="entry name" value="DUF4217"/>
    <property type="match status" value="1"/>
</dbReference>
<keyword evidence="12" id="KW-1185">Reference proteome</keyword>
<dbReference type="InterPro" id="IPR001650">
    <property type="entry name" value="Helicase_C-like"/>
</dbReference>
<dbReference type="SMART" id="SM00490">
    <property type="entry name" value="HELICc"/>
    <property type="match status" value="1"/>
</dbReference>
<dbReference type="InterPro" id="IPR014001">
    <property type="entry name" value="Helicase_ATP-bd"/>
</dbReference>
<evidence type="ECO:0000256" key="2">
    <source>
        <dbReference type="ARBA" id="ARBA00022801"/>
    </source>
</evidence>
<keyword evidence="5 7" id="KW-0694">RNA-binding</keyword>
<feature type="compositionally biased region" description="Basic residues" evidence="8">
    <location>
        <begin position="637"/>
        <end position="651"/>
    </location>
</feature>
<gene>
    <name evidence="11" type="ORF">OKIOD_LOCUS3224</name>
</gene>
<evidence type="ECO:0000256" key="7">
    <source>
        <dbReference type="RuleBase" id="RU365068"/>
    </source>
</evidence>
<accession>A0ABN7RZP4</accession>
<feature type="region of interest" description="Disordered" evidence="8">
    <location>
        <begin position="565"/>
        <end position="584"/>
    </location>
</feature>
<dbReference type="InterPro" id="IPR027417">
    <property type="entry name" value="P-loop_NTPase"/>
</dbReference>
<dbReference type="EC" id="3.6.4.13" evidence="7"/>
<dbReference type="EMBL" id="OU015568">
    <property type="protein sequence ID" value="CAG5087911.1"/>
    <property type="molecule type" value="Genomic_DNA"/>
</dbReference>
<keyword evidence="1 6" id="KW-0547">Nucleotide-binding</keyword>
<evidence type="ECO:0000256" key="3">
    <source>
        <dbReference type="ARBA" id="ARBA00022806"/>
    </source>
</evidence>
<dbReference type="CDD" id="cd18787">
    <property type="entry name" value="SF2_C_DEAD"/>
    <property type="match status" value="1"/>
</dbReference>
<feature type="compositionally biased region" description="Acidic residues" evidence="8">
    <location>
        <begin position="600"/>
        <end position="612"/>
    </location>
</feature>
<dbReference type="PROSITE" id="PS00039">
    <property type="entry name" value="DEAD_ATP_HELICASE"/>
    <property type="match status" value="1"/>
</dbReference>
<feature type="region of interest" description="Disordered" evidence="8">
    <location>
        <begin position="521"/>
        <end position="548"/>
    </location>
</feature>
<evidence type="ECO:0000313" key="12">
    <source>
        <dbReference type="Proteomes" id="UP001158576"/>
    </source>
</evidence>
<evidence type="ECO:0000256" key="1">
    <source>
        <dbReference type="ARBA" id="ARBA00022741"/>
    </source>
</evidence>
<feature type="domain" description="Helicase C-terminal" evidence="10">
    <location>
        <begin position="279"/>
        <end position="455"/>
    </location>
</feature>
<dbReference type="PROSITE" id="PS51192">
    <property type="entry name" value="HELICASE_ATP_BIND_1"/>
    <property type="match status" value="1"/>
</dbReference>
<dbReference type="PROSITE" id="PS51194">
    <property type="entry name" value="HELICASE_CTER"/>
    <property type="match status" value="1"/>
</dbReference>
<sequence length="742" mass="84328">MGKVTPWLAAVAPEKENRFRGNKRKGNFNKKPKLKKWEKEDQVIQEKVDRYNEKFDSDVPFAGYPLSPQTQRGLRRYLPEDCKPTPIQQQTLMLALQGNDILAAAKTGSGKTLGFLIPLLEILWSNRWTQIDGVGGLVLSPTRELSMQIYDVLRKIGLKHDFSAGLVTGGKSVEEEAKVISKTNIIIATPGRLCQHLDQTHGFTLDNVKAFVIDEADRMLDMGFQAQVDQIISFLPSTRQTMLFSATLSAQTSKLSRLSLKDPKFVNITSGSKSATPKNLNQTYCIVNQEDKLNFLFSFMKNVAIKGTTKTVVFFATCKQVMHAKEVFFKMTPGVPLMRLHGKMGQHQRMATYDEFCKKDRALLLATDLVARGMDFPNVDWVVQLDCPESVDEYIHRAGRTARSDQAGNSVLVLNPSEKKMIKELRSRKPPVNVTEWIYNKEMIVDISPKLRSLCAEREEIKGYGSRAFTAYCKSVHMAKNKKLFKLDTLDLDKIASSLGLAKTPRLRFLKTQKSSILEEKAKKEEIKEEPNALDSDDSDNEDEAEDMFEKKAVTVDEEQLANLPEKKVKEGLSKRQKKRLQSKLLRGEVEGTVKKIGESDEEREESEDEVDFNPAEAHSRLREADVDDRVAEKEMKRRKKLEAKMKSKKQMKLDVLNKNMEEQEAHSDEEKMNEDTNNFLNNLTFGGGDSDGSIHSDDDFESYSKRQKLSKETEDFDYEDESDEDMETADLEALALKQLQN</sequence>